<name>A0A1V8RLE2_9HYPH</name>
<sequence length="354" mass="38866">MTERVLIVTDAWHPQVNGVVRTLTRLAQELAEQGIDVRFLTPDGFRTLPLPFYLDIRFALASPRQVARRIAEIAPRSVHIATEGPLGWLARRVCMGEGLAFTTSYHTKFPEYLRARVPVPESWSYALLRKFHNAGQGVMVATPSLGADLARRGYTNIRPWTRGVDAEFFHPKWKDDLALPGPVFLCVGRVAVEKNLPAFLDLDLPGSKVIVGDGPDLPGLKERYPEAHFLGACSNEELARIYASADVFVFPSRTDTFGNVLLEAMASGCPVAAFPVTGPSDIVGDGGVLSDDLHQAALAALEVPRESARVRALAYSWPECARQFLDHLRPAGGRPPVGQEKAQDVRHRDVSSRA</sequence>
<dbReference type="Gene3D" id="3.40.50.2000">
    <property type="entry name" value="Glycogen Phosphorylase B"/>
    <property type="match status" value="2"/>
</dbReference>
<dbReference type="AlphaFoldDB" id="A0A1V8RLE2"/>
<evidence type="ECO:0000313" key="4">
    <source>
        <dbReference type="Proteomes" id="UP000191905"/>
    </source>
</evidence>
<dbReference type="SUPFAM" id="SSF53756">
    <property type="entry name" value="UDP-Glycosyltransferase/glycogen phosphorylase"/>
    <property type="match status" value="1"/>
</dbReference>
<evidence type="ECO:0000313" key="3">
    <source>
        <dbReference type="EMBL" id="OQM74018.1"/>
    </source>
</evidence>
<dbReference type="GO" id="GO:0016757">
    <property type="term" value="F:glycosyltransferase activity"/>
    <property type="evidence" value="ECO:0007669"/>
    <property type="project" value="UniProtKB-KW"/>
</dbReference>
<keyword evidence="3" id="KW-0328">Glycosyltransferase</keyword>
<feature type="domain" description="Glycosyltransferase subfamily 4-like N-terminal" evidence="2">
    <location>
        <begin position="16"/>
        <end position="167"/>
    </location>
</feature>
<feature type="compositionally biased region" description="Basic and acidic residues" evidence="1">
    <location>
        <begin position="341"/>
        <end position="354"/>
    </location>
</feature>
<accession>A0A1V8RLE2</accession>
<dbReference type="EMBL" id="MDET01000045">
    <property type="protein sequence ID" value="OQM74018.1"/>
    <property type="molecule type" value="Genomic_DNA"/>
</dbReference>
<organism evidence="3 4">
    <name type="scientific">Manganibacter manganicus</name>
    <dbReference type="NCBI Taxonomy" id="1873176"/>
    <lineage>
        <taxon>Bacteria</taxon>
        <taxon>Pseudomonadati</taxon>
        <taxon>Pseudomonadota</taxon>
        <taxon>Alphaproteobacteria</taxon>
        <taxon>Hyphomicrobiales</taxon>
        <taxon>Phyllobacteriaceae</taxon>
        <taxon>Manganibacter</taxon>
    </lineage>
</organism>
<keyword evidence="4" id="KW-1185">Reference proteome</keyword>
<dbReference type="RefSeq" id="WP_080921258.1">
    <property type="nucleotide sequence ID" value="NZ_MDET01000045.1"/>
</dbReference>
<comment type="caution">
    <text evidence="3">The sequence shown here is derived from an EMBL/GenBank/DDBJ whole genome shotgun (WGS) entry which is preliminary data.</text>
</comment>
<proteinExistence type="predicted"/>
<dbReference type="STRING" id="1873176.BFN67_06745"/>
<evidence type="ECO:0000256" key="1">
    <source>
        <dbReference type="SAM" id="MobiDB-lite"/>
    </source>
</evidence>
<dbReference type="InterPro" id="IPR028098">
    <property type="entry name" value="Glyco_trans_4-like_N"/>
</dbReference>
<dbReference type="Pfam" id="PF13692">
    <property type="entry name" value="Glyco_trans_1_4"/>
    <property type="match status" value="1"/>
</dbReference>
<evidence type="ECO:0000259" key="2">
    <source>
        <dbReference type="Pfam" id="PF13439"/>
    </source>
</evidence>
<keyword evidence="3" id="KW-0808">Transferase</keyword>
<reference evidence="3 4" key="1">
    <citation type="journal article" date="2016" name="Int. J. Syst. Evol. Microbiol.">
        <title>Pseudaminobacter manganicus sp. nov., isolated from sludge of a manganese mine.</title>
        <authorList>
            <person name="Li J."/>
            <person name="Huang J."/>
            <person name="Liao S."/>
            <person name="Wang G."/>
        </authorList>
    </citation>
    <scope>NUCLEOTIDE SEQUENCE [LARGE SCALE GENOMIC DNA]</scope>
    <source>
        <strain evidence="3 4">JH-7</strain>
    </source>
</reference>
<dbReference type="OrthoDB" id="9802525at2"/>
<feature type="region of interest" description="Disordered" evidence="1">
    <location>
        <begin position="331"/>
        <end position="354"/>
    </location>
</feature>
<dbReference type="InterPro" id="IPR050194">
    <property type="entry name" value="Glycosyltransferase_grp1"/>
</dbReference>
<dbReference type="CDD" id="cd03814">
    <property type="entry name" value="GT4-like"/>
    <property type="match status" value="1"/>
</dbReference>
<protein>
    <submittedName>
        <fullName evidence="3">Alpha-mannosyltransferase</fullName>
    </submittedName>
</protein>
<dbReference type="PANTHER" id="PTHR45947:SF3">
    <property type="entry name" value="SULFOQUINOVOSYL TRANSFERASE SQD2"/>
    <property type="match status" value="1"/>
</dbReference>
<dbReference type="Pfam" id="PF13439">
    <property type="entry name" value="Glyco_transf_4"/>
    <property type="match status" value="1"/>
</dbReference>
<gene>
    <name evidence="3" type="ORF">BFN67_06745</name>
</gene>
<dbReference type="Proteomes" id="UP000191905">
    <property type="component" value="Unassembled WGS sequence"/>
</dbReference>
<dbReference type="PANTHER" id="PTHR45947">
    <property type="entry name" value="SULFOQUINOVOSYL TRANSFERASE SQD2"/>
    <property type="match status" value="1"/>
</dbReference>